<dbReference type="OMA" id="CPFLSIW"/>
<dbReference type="InterPro" id="IPR000276">
    <property type="entry name" value="GPCR_Rhodpsn"/>
</dbReference>
<evidence type="ECO:0000256" key="4">
    <source>
        <dbReference type="ARBA" id="ARBA00023040"/>
    </source>
</evidence>
<dbReference type="GO" id="GO:0004930">
    <property type="term" value="F:G protein-coupled receptor activity"/>
    <property type="evidence" value="ECO:0007669"/>
    <property type="project" value="UniProtKB-KW"/>
</dbReference>
<evidence type="ECO:0000256" key="2">
    <source>
        <dbReference type="ARBA" id="ARBA00022692"/>
    </source>
</evidence>
<dbReference type="OrthoDB" id="6085804at2759"/>
<evidence type="ECO:0000256" key="5">
    <source>
        <dbReference type="ARBA" id="ARBA00023136"/>
    </source>
</evidence>
<evidence type="ECO:0000313" key="10">
    <source>
        <dbReference type="Proteomes" id="UP001165740"/>
    </source>
</evidence>
<keyword evidence="2 8" id="KW-0812">Transmembrane</keyword>
<dbReference type="GeneID" id="106055716"/>
<evidence type="ECO:0000256" key="3">
    <source>
        <dbReference type="ARBA" id="ARBA00022989"/>
    </source>
</evidence>
<evidence type="ECO:0000256" key="7">
    <source>
        <dbReference type="ARBA" id="ARBA00023224"/>
    </source>
</evidence>
<evidence type="ECO:0000256" key="1">
    <source>
        <dbReference type="ARBA" id="ARBA00004141"/>
    </source>
</evidence>
<keyword evidence="3 8" id="KW-1133">Transmembrane helix</keyword>
<evidence type="ECO:0000256" key="8">
    <source>
        <dbReference type="SAM" id="Phobius"/>
    </source>
</evidence>
<keyword evidence="7" id="KW-0807">Transducer</keyword>
<dbReference type="InterPro" id="IPR017452">
    <property type="entry name" value="GPCR_Rhodpsn_7TM"/>
</dbReference>
<feature type="transmembrane region" description="Helical" evidence="8">
    <location>
        <begin position="270"/>
        <end position="292"/>
    </location>
</feature>
<protein>
    <submittedName>
        <fullName evidence="11">FMRFamide receptor-like</fullName>
    </submittedName>
</protein>
<proteinExistence type="predicted"/>
<dbReference type="PANTHER" id="PTHR24243">
    <property type="entry name" value="G-PROTEIN COUPLED RECEPTOR"/>
    <property type="match status" value="1"/>
</dbReference>
<evidence type="ECO:0000256" key="6">
    <source>
        <dbReference type="ARBA" id="ARBA00023170"/>
    </source>
</evidence>
<dbReference type="SUPFAM" id="SSF81321">
    <property type="entry name" value="Family A G protein-coupled receptor-like"/>
    <property type="match status" value="1"/>
</dbReference>
<evidence type="ECO:0000313" key="11">
    <source>
        <dbReference type="RefSeq" id="XP_055867698.1"/>
    </source>
</evidence>
<dbReference type="PANTHER" id="PTHR24243:SF230">
    <property type="entry name" value="G-PROTEIN COUPLED RECEPTORS FAMILY 1 PROFILE DOMAIN-CONTAINING PROTEIN"/>
    <property type="match status" value="1"/>
</dbReference>
<keyword evidence="5 8" id="KW-0472">Membrane</keyword>
<feature type="transmembrane region" description="Helical" evidence="8">
    <location>
        <begin position="88"/>
        <end position="108"/>
    </location>
</feature>
<feature type="transmembrane region" description="Helical" evidence="8">
    <location>
        <begin position="207"/>
        <end position="236"/>
    </location>
</feature>
<evidence type="ECO:0000259" key="9">
    <source>
        <dbReference type="PROSITE" id="PS50262"/>
    </source>
</evidence>
<name>A0A9W2YY79_BIOGL</name>
<comment type="subcellular location">
    <subcellularLocation>
        <location evidence="1">Membrane</location>
        <topology evidence="1">Multi-pass membrane protein</topology>
    </subcellularLocation>
</comment>
<dbReference type="PROSITE" id="PS50262">
    <property type="entry name" value="G_PROTEIN_RECEP_F1_2"/>
    <property type="match status" value="1"/>
</dbReference>
<sequence length="440" mass="49675">MDIHHVTQDASVVDMLTMSPSSVLVLPGVSNVSVARINSTYKRDDLENIFQYLEIITSPLVSVVGTVLNLLTVGAFLSKSLRNTSCCLYLAVRSLAVFGFLVSMFIAWTNTFASLYQRDGICQITIFLSFFCPFVSVWMVVIISLENFIRIAQPARVGRLCTPRVAKIVILIVTLVGLIVCHFPFWIIEVKNGRCDPKPHLMKTVLILNYMDTVLTMVFPVVLMIIVVPLVGLTAINAYERKKRLTSELSSRKRSNNEMKSSPETRVTHLLLSVSLVFLLFQMPFHCIRIKLFFLQLSKLEPSRTDQILHHIFRMIFNFDTVLSCAVYLVFGDNFRRVFCKLYFSRCMGALRSDTSANDSSNHSHFTTLASNSIAQNDRGSADSHALLPAQDLSIRNAHKFADLERYPQTSNPTNAEVRSSPYKFLLKKTDAQTCDFLEA</sequence>
<feature type="transmembrane region" description="Helical" evidence="8">
    <location>
        <begin position="120"/>
        <end position="145"/>
    </location>
</feature>
<accession>A0A9W2YY79</accession>
<keyword evidence="4" id="KW-0297">G-protein coupled receptor</keyword>
<reference evidence="11" key="1">
    <citation type="submission" date="2025-08" db="UniProtKB">
        <authorList>
            <consortium name="RefSeq"/>
        </authorList>
    </citation>
    <scope>IDENTIFICATION</scope>
</reference>
<feature type="domain" description="G-protein coupled receptors family 1 profile" evidence="9">
    <location>
        <begin position="68"/>
        <end position="328"/>
    </location>
</feature>
<feature type="transmembrane region" description="Helical" evidence="8">
    <location>
        <begin position="165"/>
        <end position="187"/>
    </location>
</feature>
<dbReference type="Proteomes" id="UP001165740">
    <property type="component" value="Chromosome 15"/>
</dbReference>
<gene>
    <name evidence="11" type="primary">LOC106055716</name>
</gene>
<keyword evidence="10" id="KW-1185">Reference proteome</keyword>
<dbReference type="RefSeq" id="XP_055867698.1">
    <property type="nucleotide sequence ID" value="XM_056011723.1"/>
</dbReference>
<organism evidence="10 11">
    <name type="scientific">Biomphalaria glabrata</name>
    <name type="common">Bloodfluke planorb</name>
    <name type="synonym">Freshwater snail</name>
    <dbReference type="NCBI Taxonomy" id="6526"/>
    <lineage>
        <taxon>Eukaryota</taxon>
        <taxon>Metazoa</taxon>
        <taxon>Spiralia</taxon>
        <taxon>Lophotrochozoa</taxon>
        <taxon>Mollusca</taxon>
        <taxon>Gastropoda</taxon>
        <taxon>Heterobranchia</taxon>
        <taxon>Euthyneura</taxon>
        <taxon>Panpulmonata</taxon>
        <taxon>Hygrophila</taxon>
        <taxon>Lymnaeoidea</taxon>
        <taxon>Planorbidae</taxon>
        <taxon>Biomphalaria</taxon>
    </lineage>
</organism>
<keyword evidence="6" id="KW-0675">Receptor</keyword>
<dbReference type="AlphaFoldDB" id="A0A9W2YY79"/>
<dbReference type="GO" id="GO:0005886">
    <property type="term" value="C:plasma membrane"/>
    <property type="evidence" value="ECO:0007669"/>
    <property type="project" value="TreeGrafter"/>
</dbReference>
<dbReference type="Pfam" id="PF00001">
    <property type="entry name" value="7tm_1"/>
    <property type="match status" value="1"/>
</dbReference>
<dbReference type="Gene3D" id="1.20.1070.10">
    <property type="entry name" value="Rhodopsin 7-helix transmembrane proteins"/>
    <property type="match status" value="1"/>
</dbReference>
<feature type="transmembrane region" description="Helical" evidence="8">
    <location>
        <begin position="49"/>
        <end position="76"/>
    </location>
</feature>
<feature type="transmembrane region" description="Helical" evidence="8">
    <location>
        <begin position="312"/>
        <end position="331"/>
    </location>
</feature>